<dbReference type="STRING" id="1121003.SAMN03080618_00547"/>
<evidence type="ECO:0000259" key="1">
    <source>
        <dbReference type="Pfam" id="PF00246"/>
    </source>
</evidence>
<keyword evidence="3" id="KW-1185">Reference proteome</keyword>
<organism evidence="2 3">
    <name type="scientific">Aquamicrobium aerolatum DSM 21857</name>
    <dbReference type="NCBI Taxonomy" id="1121003"/>
    <lineage>
        <taxon>Bacteria</taxon>
        <taxon>Pseudomonadati</taxon>
        <taxon>Pseudomonadota</taxon>
        <taxon>Alphaproteobacteria</taxon>
        <taxon>Hyphomicrobiales</taxon>
        <taxon>Phyllobacteriaceae</taxon>
        <taxon>Aerobium</taxon>
    </lineage>
</organism>
<keyword evidence="2" id="KW-0378">Hydrolase</keyword>
<sequence length="575" mass="64429">MILFEKTFAPTLRTLADTLVAQTVETWTFDDTATRRAAEAAFEARGIKARCRSAYKPLVVAFREEIDTDGLVSARITWPRHPQAGARRFLLESYPLTAMLPDVAIEFVEGAESDAMPSYLVELAYRDGAKRKLTVDAPNRVHEDYARNTALSPCGWMVVDSEAKALETDYEQLFHATMAALGNATWGQEPFFQELRITANFPAVDEDLGTGDEVLSLREALHEDFYFSALEFFGLLAGRPVGYRNLQPGQIVPDIRLGDSPSVQVELLAYDQSAGPDFTQDLETAGRALSPAQIRAELLNIEGEEFTARSVAGREITAIYRSGTDRGVIISAGQHANETTSPVGTLRAARQLALRPDAHFTICPLENPDGYALHQRLIQTNPRHMHHAARYTALGDDLEYRTGEELYEQAIRREAERRLPATLHLNFHGYPAHEWTRPLSGYVPRGFEVWTIPKGFFLVMRYLEGWDRAARALMEDVTERLNDVPGLRAFNEAQIALFERHAGETGFEILNGFPVLISQDERHRLPMTLITEYPDETIYDDAFRAGHEAQMATVLAAYDALQKLPDELMPSQLVA</sequence>
<keyword evidence="2" id="KW-0121">Carboxypeptidase</keyword>
<dbReference type="Gene3D" id="3.40.630.10">
    <property type="entry name" value="Zn peptidases"/>
    <property type="match status" value="1"/>
</dbReference>
<reference evidence="3" key="1">
    <citation type="submission" date="2016-10" db="EMBL/GenBank/DDBJ databases">
        <authorList>
            <person name="Varghese N."/>
            <person name="Submissions S."/>
        </authorList>
    </citation>
    <scope>NUCLEOTIDE SEQUENCE [LARGE SCALE GENOMIC DNA]</scope>
    <source>
        <strain evidence="3">DSM 21857</strain>
    </source>
</reference>
<dbReference type="Proteomes" id="UP000242763">
    <property type="component" value="Unassembled WGS sequence"/>
</dbReference>
<dbReference type="RefSeq" id="WP_091518285.1">
    <property type="nucleotide sequence ID" value="NZ_FORF01000002.1"/>
</dbReference>
<dbReference type="GO" id="GO:0008270">
    <property type="term" value="F:zinc ion binding"/>
    <property type="evidence" value="ECO:0007669"/>
    <property type="project" value="InterPro"/>
</dbReference>
<evidence type="ECO:0000313" key="2">
    <source>
        <dbReference type="EMBL" id="SFI46330.1"/>
    </source>
</evidence>
<keyword evidence="2" id="KW-0645">Protease</keyword>
<evidence type="ECO:0000313" key="3">
    <source>
        <dbReference type="Proteomes" id="UP000242763"/>
    </source>
</evidence>
<proteinExistence type="predicted"/>
<dbReference type="Pfam" id="PF00246">
    <property type="entry name" value="Peptidase_M14"/>
    <property type="match status" value="1"/>
</dbReference>
<protein>
    <submittedName>
        <fullName evidence="2">Zinc carboxypeptidase</fullName>
    </submittedName>
</protein>
<dbReference type="GO" id="GO:0004181">
    <property type="term" value="F:metallocarboxypeptidase activity"/>
    <property type="evidence" value="ECO:0007669"/>
    <property type="project" value="InterPro"/>
</dbReference>
<dbReference type="OrthoDB" id="7956186at2"/>
<accession>A0A1I3IEL8</accession>
<dbReference type="EMBL" id="FORF01000002">
    <property type="protein sequence ID" value="SFI46330.1"/>
    <property type="molecule type" value="Genomic_DNA"/>
</dbReference>
<dbReference type="SUPFAM" id="SSF53187">
    <property type="entry name" value="Zn-dependent exopeptidases"/>
    <property type="match status" value="1"/>
</dbReference>
<dbReference type="AlphaFoldDB" id="A0A1I3IEL8"/>
<gene>
    <name evidence="2" type="ORF">SAMN03080618_00547</name>
</gene>
<feature type="domain" description="Peptidase M14" evidence="1">
    <location>
        <begin position="309"/>
        <end position="376"/>
    </location>
</feature>
<dbReference type="GO" id="GO:0006508">
    <property type="term" value="P:proteolysis"/>
    <property type="evidence" value="ECO:0007669"/>
    <property type="project" value="InterPro"/>
</dbReference>
<dbReference type="InterPro" id="IPR000834">
    <property type="entry name" value="Peptidase_M14"/>
</dbReference>
<name>A0A1I3IEL8_9HYPH</name>